<keyword evidence="2" id="KW-1133">Transmembrane helix</keyword>
<name>A0A327ZIP1_9ACTN</name>
<organism evidence="4 5">
    <name type="scientific">Actinoplanes lutulentus</name>
    <dbReference type="NCBI Taxonomy" id="1287878"/>
    <lineage>
        <taxon>Bacteria</taxon>
        <taxon>Bacillati</taxon>
        <taxon>Actinomycetota</taxon>
        <taxon>Actinomycetes</taxon>
        <taxon>Micromonosporales</taxon>
        <taxon>Micromonosporaceae</taxon>
        <taxon>Actinoplanes</taxon>
    </lineage>
</organism>
<dbReference type="Pfam" id="PF07331">
    <property type="entry name" value="TctB"/>
    <property type="match status" value="1"/>
</dbReference>
<feature type="transmembrane region" description="Helical" evidence="2">
    <location>
        <begin position="75"/>
        <end position="95"/>
    </location>
</feature>
<keyword evidence="2" id="KW-0812">Transmembrane</keyword>
<feature type="compositionally biased region" description="Low complexity" evidence="1">
    <location>
        <begin position="1"/>
        <end position="29"/>
    </location>
</feature>
<feature type="transmembrane region" description="Helical" evidence="2">
    <location>
        <begin position="150"/>
        <end position="172"/>
    </location>
</feature>
<evidence type="ECO:0000259" key="3">
    <source>
        <dbReference type="Pfam" id="PF07331"/>
    </source>
</evidence>
<sequence length="180" mass="17997">MNTGPAAGPEPAGGTAPTGGSAPAVGAVPVDDRPPPAGPAANLIAAAVVVVLGVTAITGSLAFGAGSPSQPGPGTWPLIIGVVLVVLGLALATQARQPGQAERFTRGSLLVVAAVSSMVAYVACIATIGFEIPTFLLAFVWLKFLGKESWRLSILTSLGIVVAFYALFVGALDVTIPHLF</sequence>
<feature type="transmembrane region" description="Helical" evidence="2">
    <location>
        <begin position="107"/>
        <end position="130"/>
    </location>
</feature>
<feature type="transmembrane region" description="Helical" evidence="2">
    <location>
        <begin position="43"/>
        <end position="63"/>
    </location>
</feature>
<proteinExistence type="predicted"/>
<evidence type="ECO:0000256" key="1">
    <source>
        <dbReference type="SAM" id="MobiDB-lite"/>
    </source>
</evidence>
<protein>
    <submittedName>
        <fullName evidence="4">Tripartite tricarboxylate transporter TctB family protein</fullName>
    </submittedName>
</protein>
<comment type="caution">
    <text evidence="4">The sequence shown here is derived from an EMBL/GenBank/DDBJ whole genome shotgun (WGS) entry which is preliminary data.</text>
</comment>
<evidence type="ECO:0000313" key="4">
    <source>
        <dbReference type="EMBL" id="RAK36548.1"/>
    </source>
</evidence>
<evidence type="ECO:0000256" key="2">
    <source>
        <dbReference type="SAM" id="Phobius"/>
    </source>
</evidence>
<accession>A0A327ZIP1</accession>
<gene>
    <name evidence="4" type="ORF">B0I29_108138</name>
</gene>
<reference evidence="4 5" key="1">
    <citation type="submission" date="2018-06" db="EMBL/GenBank/DDBJ databases">
        <title>Genomic Encyclopedia of Type Strains, Phase III (KMG-III): the genomes of soil and plant-associated and newly described type strains.</title>
        <authorList>
            <person name="Whitman W."/>
        </authorList>
    </citation>
    <scope>NUCLEOTIDE SEQUENCE [LARGE SCALE GENOMIC DNA]</scope>
    <source>
        <strain evidence="4 5">CGMCC 4.7090</strain>
    </source>
</reference>
<feature type="region of interest" description="Disordered" evidence="1">
    <location>
        <begin position="1"/>
        <end position="32"/>
    </location>
</feature>
<keyword evidence="5" id="KW-1185">Reference proteome</keyword>
<dbReference type="AlphaFoldDB" id="A0A327ZIP1"/>
<dbReference type="InterPro" id="IPR009936">
    <property type="entry name" value="DUF1468"/>
</dbReference>
<dbReference type="Proteomes" id="UP000249341">
    <property type="component" value="Unassembled WGS sequence"/>
</dbReference>
<evidence type="ECO:0000313" key="5">
    <source>
        <dbReference type="Proteomes" id="UP000249341"/>
    </source>
</evidence>
<dbReference type="EMBL" id="QLMJ01000008">
    <property type="protein sequence ID" value="RAK36548.1"/>
    <property type="molecule type" value="Genomic_DNA"/>
</dbReference>
<keyword evidence="2" id="KW-0472">Membrane</keyword>
<feature type="domain" description="DUF1468" evidence="3">
    <location>
        <begin position="44"/>
        <end position="177"/>
    </location>
</feature>